<dbReference type="Proteomes" id="UP000185696">
    <property type="component" value="Unassembled WGS sequence"/>
</dbReference>
<accession>A0A7Z1AUL9</accession>
<dbReference type="GO" id="GO:0008168">
    <property type="term" value="F:methyltransferase activity"/>
    <property type="evidence" value="ECO:0007669"/>
    <property type="project" value="UniProtKB-KW"/>
</dbReference>
<dbReference type="OrthoDB" id="941586at2"/>
<evidence type="ECO:0000256" key="3">
    <source>
        <dbReference type="ARBA" id="ARBA00022989"/>
    </source>
</evidence>
<evidence type="ECO:0000256" key="2">
    <source>
        <dbReference type="ARBA" id="ARBA00022692"/>
    </source>
</evidence>
<dbReference type="Gene3D" id="1.20.120.1630">
    <property type="match status" value="1"/>
</dbReference>
<protein>
    <submittedName>
        <fullName evidence="6">Isoprenylcysteine carboxyl methyltransferase</fullName>
    </submittedName>
</protein>
<name>A0A7Z1AUL9_9PSEU</name>
<keyword evidence="6" id="KW-0489">Methyltransferase</keyword>
<keyword evidence="6" id="KW-0808">Transferase</keyword>
<evidence type="ECO:0000313" key="7">
    <source>
        <dbReference type="Proteomes" id="UP000185696"/>
    </source>
</evidence>
<dbReference type="GO" id="GO:0012505">
    <property type="term" value="C:endomembrane system"/>
    <property type="evidence" value="ECO:0007669"/>
    <property type="project" value="UniProtKB-SubCell"/>
</dbReference>
<dbReference type="RefSeq" id="WP_075137739.1">
    <property type="nucleotide sequence ID" value="NZ_MSIF01000031.1"/>
</dbReference>
<sequence length="202" mass="21074">MPTVALVLYLVFLALAFGLRTLTQYRRTGSSGFHGVGGRVGSVRWWGGALFVLAVLLGVAAPLLQVTGVVDAVGFLDATPVAVVGLVLALAGIGGTLAAQQGMGASWRIGVDQRETTDLVTSGTFTVVRNPIFTTMTTAGLGLALLAPNVVALVGVAGLVAAIEIQVRVVEEPYLLRTHGQRYRDYATRVGRFVPGLGRLST</sequence>
<dbReference type="AlphaFoldDB" id="A0A7Z1AUL9"/>
<reference evidence="6 7" key="1">
    <citation type="submission" date="2016-12" db="EMBL/GenBank/DDBJ databases">
        <title>The draft genome sequence of Actinophytocola xinjiangensis.</title>
        <authorList>
            <person name="Wang W."/>
            <person name="Yuan L."/>
        </authorList>
    </citation>
    <scope>NUCLEOTIDE SEQUENCE [LARGE SCALE GENOMIC DNA]</scope>
    <source>
        <strain evidence="6 7">CGMCC 4.4663</strain>
    </source>
</reference>
<keyword evidence="7" id="KW-1185">Reference proteome</keyword>
<feature type="transmembrane region" description="Helical" evidence="5">
    <location>
        <begin position="139"/>
        <end position="163"/>
    </location>
</feature>
<comment type="subcellular location">
    <subcellularLocation>
        <location evidence="1">Endomembrane system</location>
        <topology evidence="1">Multi-pass membrane protein</topology>
    </subcellularLocation>
</comment>
<evidence type="ECO:0000313" key="6">
    <source>
        <dbReference type="EMBL" id="OLF05251.1"/>
    </source>
</evidence>
<comment type="caution">
    <text evidence="6">The sequence shown here is derived from an EMBL/GenBank/DDBJ whole genome shotgun (WGS) entry which is preliminary data.</text>
</comment>
<feature type="transmembrane region" description="Helical" evidence="5">
    <location>
        <begin position="43"/>
        <end position="66"/>
    </location>
</feature>
<evidence type="ECO:0000256" key="4">
    <source>
        <dbReference type="ARBA" id="ARBA00023136"/>
    </source>
</evidence>
<evidence type="ECO:0000256" key="1">
    <source>
        <dbReference type="ARBA" id="ARBA00004127"/>
    </source>
</evidence>
<evidence type="ECO:0000256" key="5">
    <source>
        <dbReference type="SAM" id="Phobius"/>
    </source>
</evidence>
<dbReference type="EMBL" id="MSIF01000031">
    <property type="protein sequence ID" value="OLF05251.1"/>
    <property type="molecule type" value="Genomic_DNA"/>
</dbReference>
<gene>
    <name evidence="6" type="ORF">BLA60_36970</name>
</gene>
<dbReference type="Pfam" id="PF04191">
    <property type="entry name" value="PEMT"/>
    <property type="match status" value="1"/>
</dbReference>
<dbReference type="GO" id="GO:0032259">
    <property type="term" value="P:methylation"/>
    <property type="evidence" value="ECO:0007669"/>
    <property type="project" value="UniProtKB-KW"/>
</dbReference>
<keyword evidence="4 5" id="KW-0472">Membrane</keyword>
<organism evidence="6 7">
    <name type="scientific">Actinophytocola xinjiangensis</name>
    <dbReference type="NCBI Taxonomy" id="485602"/>
    <lineage>
        <taxon>Bacteria</taxon>
        <taxon>Bacillati</taxon>
        <taxon>Actinomycetota</taxon>
        <taxon>Actinomycetes</taxon>
        <taxon>Pseudonocardiales</taxon>
        <taxon>Pseudonocardiaceae</taxon>
    </lineage>
</organism>
<proteinExistence type="predicted"/>
<feature type="transmembrane region" description="Helical" evidence="5">
    <location>
        <begin position="78"/>
        <end position="99"/>
    </location>
</feature>
<feature type="transmembrane region" description="Helical" evidence="5">
    <location>
        <begin position="6"/>
        <end position="22"/>
    </location>
</feature>
<keyword evidence="2 5" id="KW-0812">Transmembrane</keyword>
<dbReference type="InterPro" id="IPR007318">
    <property type="entry name" value="Phopholipid_MeTrfase"/>
</dbReference>
<keyword evidence="3 5" id="KW-1133">Transmembrane helix</keyword>